<evidence type="ECO:0000259" key="1">
    <source>
        <dbReference type="Pfam" id="PF03372"/>
    </source>
</evidence>
<keyword evidence="3" id="KW-1185">Reference proteome</keyword>
<dbReference type="Pfam" id="PF03372">
    <property type="entry name" value="Exo_endo_phos"/>
    <property type="match status" value="1"/>
</dbReference>
<gene>
    <name evidence="2" type="ORF">Rhe02_18340</name>
</gene>
<name>A0A8J3Q5H0_9ACTN</name>
<protein>
    <recommendedName>
        <fullName evidence="1">Endonuclease/exonuclease/phosphatase domain-containing protein</fullName>
    </recommendedName>
</protein>
<evidence type="ECO:0000313" key="2">
    <source>
        <dbReference type="EMBL" id="GIH03767.1"/>
    </source>
</evidence>
<dbReference type="GO" id="GO:0003824">
    <property type="term" value="F:catalytic activity"/>
    <property type="evidence" value="ECO:0007669"/>
    <property type="project" value="InterPro"/>
</dbReference>
<organism evidence="2 3">
    <name type="scientific">Rhizocola hellebori</name>
    <dbReference type="NCBI Taxonomy" id="1392758"/>
    <lineage>
        <taxon>Bacteria</taxon>
        <taxon>Bacillati</taxon>
        <taxon>Actinomycetota</taxon>
        <taxon>Actinomycetes</taxon>
        <taxon>Micromonosporales</taxon>
        <taxon>Micromonosporaceae</taxon>
        <taxon>Rhizocola</taxon>
    </lineage>
</organism>
<dbReference type="SUPFAM" id="SSF56219">
    <property type="entry name" value="DNase I-like"/>
    <property type="match status" value="1"/>
</dbReference>
<dbReference type="InterPro" id="IPR005135">
    <property type="entry name" value="Endo/exonuclease/phosphatase"/>
</dbReference>
<dbReference type="AlphaFoldDB" id="A0A8J3Q5H0"/>
<reference evidence="2" key="1">
    <citation type="submission" date="2021-01" db="EMBL/GenBank/DDBJ databases">
        <title>Whole genome shotgun sequence of Rhizocola hellebori NBRC 109834.</title>
        <authorList>
            <person name="Komaki H."/>
            <person name="Tamura T."/>
        </authorList>
    </citation>
    <scope>NUCLEOTIDE SEQUENCE</scope>
    <source>
        <strain evidence="2">NBRC 109834</strain>
    </source>
</reference>
<proteinExistence type="predicted"/>
<dbReference type="Proteomes" id="UP000612899">
    <property type="component" value="Unassembled WGS sequence"/>
</dbReference>
<feature type="domain" description="Endonuclease/exonuclease/phosphatase" evidence="1">
    <location>
        <begin position="100"/>
        <end position="225"/>
    </location>
</feature>
<dbReference type="Gene3D" id="3.60.10.10">
    <property type="entry name" value="Endonuclease/exonuclease/phosphatase"/>
    <property type="match status" value="1"/>
</dbReference>
<dbReference type="InterPro" id="IPR036691">
    <property type="entry name" value="Endo/exonu/phosph_ase_sf"/>
</dbReference>
<accession>A0A8J3Q5H0</accession>
<dbReference type="RefSeq" id="WP_203907675.1">
    <property type="nucleotide sequence ID" value="NZ_BONY01000009.1"/>
</dbReference>
<sequence>MAQTAMDFAEVDTLLATLRQATTTLEGGAQTFRANTSTGGLFDILESLIEAPMFGNTAGGRSLGLAYSSCQPVMAALLEAFTATSDADGERLEFAIRLFQTEDADAADRMLRAGRDRLDVFSTHVDKGDDDARQAEEINTIGELADDPRSNTIVSGDFNTEHSGDDLADDAINSLGEDRGFDVDAGRIDDGHDGTSSGGKFIDYTMTRGVGSTEATRWDHERSDHDGIRTDVTVTDW</sequence>
<evidence type="ECO:0000313" key="3">
    <source>
        <dbReference type="Proteomes" id="UP000612899"/>
    </source>
</evidence>
<dbReference type="EMBL" id="BONY01000009">
    <property type="protein sequence ID" value="GIH03767.1"/>
    <property type="molecule type" value="Genomic_DNA"/>
</dbReference>
<comment type="caution">
    <text evidence="2">The sequence shown here is derived from an EMBL/GenBank/DDBJ whole genome shotgun (WGS) entry which is preliminary data.</text>
</comment>